<evidence type="ECO:0000256" key="5">
    <source>
        <dbReference type="ARBA" id="ARBA00023136"/>
    </source>
</evidence>
<feature type="transmembrane region" description="Helical" evidence="6">
    <location>
        <begin position="27"/>
        <end position="46"/>
    </location>
</feature>
<comment type="subunit">
    <text evidence="6">Component of the oligosaccharyltransferase (OST) complex.</text>
</comment>
<comment type="similarity">
    <text evidence="2 6">Belongs to the OST5 family.</text>
</comment>
<gene>
    <name evidence="7" type="ORF">DNG_04793</name>
</gene>
<accession>A0AAE8MXA8</accession>
<comment type="caution">
    <text evidence="7">The sequence shown here is derived from an EMBL/GenBank/DDBJ whole genome shotgun (WGS) entry which is preliminary data.</text>
</comment>
<keyword evidence="8" id="KW-1185">Reference proteome</keyword>
<evidence type="ECO:0000256" key="2">
    <source>
        <dbReference type="ARBA" id="ARBA00009825"/>
    </source>
</evidence>
<proteinExistence type="inferred from homology"/>
<dbReference type="EMBL" id="ONZQ02000006">
    <property type="protein sequence ID" value="SPO02120.1"/>
    <property type="molecule type" value="Genomic_DNA"/>
</dbReference>
<sequence>MDSSLREIWTAAQGSPFTPAIGKDSQFYVGFGLLVLGILLAGLFTLNRSFASVATLGVPASFAVAVGVVYMFCAVGVYV</sequence>
<evidence type="ECO:0000256" key="4">
    <source>
        <dbReference type="ARBA" id="ARBA00022989"/>
    </source>
</evidence>
<dbReference type="AlphaFoldDB" id="A0AAE8MXA8"/>
<dbReference type="GO" id="GO:0006487">
    <property type="term" value="P:protein N-linked glycosylation"/>
    <property type="evidence" value="ECO:0007669"/>
    <property type="project" value="UniProtKB-UniRule"/>
</dbReference>
<dbReference type="Pfam" id="PF05251">
    <property type="entry name" value="Ost5"/>
    <property type="match status" value="1"/>
</dbReference>
<reference evidence="7" key="1">
    <citation type="submission" date="2018-03" db="EMBL/GenBank/DDBJ databases">
        <authorList>
            <person name="Guldener U."/>
        </authorList>
    </citation>
    <scope>NUCLEOTIDE SEQUENCE</scope>
</reference>
<dbReference type="Proteomes" id="UP001187682">
    <property type="component" value="Unassembled WGS sequence"/>
</dbReference>
<comment type="function">
    <text evidence="6">Subunit of the oligosaccharyl transferase (OST) complex that catalyzes the initial transfer of a defined glycan (Glc(3)Man(9)GlcNAc(2) in eukaryotes) from the lipid carrier dolichol-pyrophosphate to an asparagine residue within an Asn-X-Ser/Thr consensus motif in nascent polypeptide chains, the first step in protein N-glycosylation. N-glycosylation occurs cotranslationally and the complex associates with the Sec61 complex at the channel-forming translocon complex that mediates protein translocation across the endoplasmic reticulum (ER). All subunits are required for a maximal enzyme activity.</text>
</comment>
<protein>
    <recommendedName>
        <fullName evidence="6">Dolichyl-diphosphooligosaccharide-protein glycosyltransferase subunit OST5</fullName>
    </recommendedName>
</protein>
<feature type="transmembrane region" description="Helical" evidence="6">
    <location>
        <begin position="53"/>
        <end position="78"/>
    </location>
</feature>
<keyword evidence="4 6" id="KW-1133">Transmembrane helix</keyword>
<evidence type="ECO:0000313" key="7">
    <source>
        <dbReference type="EMBL" id="SPO02120.1"/>
    </source>
</evidence>
<keyword evidence="5 6" id="KW-0472">Membrane</keyword>
<keyword evidence="3 6" id="KW-0812">Transmembrane</keyword>
<name>A0AAE8MXA8_9PEZI</name>
<dbReference type="InterPro" id="IPR007915">
    <property type="entry name" value="TMEM258/Ost5"/>
</dbReference>
<dbReference type="GO" id="GO:0008250">
    <property type="term" value="C:oligosaccharyltransferase complex"/>
    <property type="evidence" value="ECO:0007669"/>
    <property type="project" value="UniProtKB-UniRule"/>
</dbReference>
<evidence type="ECO:0000256" key="3">
    <source>
        <dbReference type="ARBA" id="ARBA00022692"/>
    </source>
</evidence>
<comment type="subcellular location">
    <subcellularLocation>
        <location evidence="1 6">Membrane</location>
        <topology evidence="1 6">Multi-pass membrane protein</topology>
    </subcellularLocation>
</comment>
<evidence type="ECO:0000256" key="6">
    <source>
        <dbReference type="RuleBase" id="RU367008"/>
    </source>
</evidence>
<organism evidence="7 8">
    <name type="scientific">Cephalotrichum gorgonifer</name>
    <dbReference type="NCBI Taxonomy" id="2041049"/>
    <lineage>
        <taxon>Eukaryota</taxon>
        <taxon>Fungi</taxon>
        <taxon>Dikarya</taxon>
        <taxon>Ascomycota</taxon>
        <taxon>Pezizomycotina</taxon>
        <taxon>Sordariomycetes</taxon>
        <taxon>Hypocreomycetidae</taxon>
        <taxon>Microascales</taxon>
        <taxon>Microascaceae</taxon>
        <taxon>Cephalotrichum</taxon>
    </lineage>
</organism>
<evidence type="ECO:0000256" key="1">
    <source>
        <dbReference type="ARBA" id="ARBA00004141"/>
    </source>
</evidence>
<evidence type="ECO:0000313" key="8">
    <source>
        <dbReference type="Proteomes" id="UP001187682"/>
    </source>
</evidence>